<proteinExistence type="predicted"/>
<sequence>MKELNICNYELISGGIPTIAVAMAIGAGSGVASHIGSKIYSGEEITASGILASGIGGAFGGAAGTAYRTSQATSAILGSFLGGASEEFTESLFKNKTQSGSDYNDGCNYC</sequence>
<evidence type="ECO:0000313" key="2">
    <source>
        <dbReference type="Proteomes" id="UP000016529"/>
    </source>
</evidence>
<dbReference type="EMBL" id="AVOX01000009">
    <property type="protein sequence ID" value="ERF79095.1"/>
    <property type="molecule type" value="Genomic_DNA"/>
</dbReference>
<dbReference type="PATRIC" id="fig|1195244.3.peg.603"/>
<name>U1I6T1_9PAST</name>
<protein>
    <submittedName>
        <fullName evidence="1">Uncharacterized protein</fullName>
    </submittedName>
</protein>
<reference evidence="1 2" key="1">
    <citation type="journal article" date="2013" name="Genome Announc.">
        <title>Draft Genome Sequence of Gallibacterium anatis bv. haemolytica 12656-12 Liver, an Isolate Obtained from the Liver of a Septicemic Chicken.</title>
        <authorList>
            <person name="Kudirkiene E."/>
            <person name="Christensen H."/>
            <person name="Bojesen A.M."/>
        </authorList>
    </citation>
    <scope>NUCLEOTIDE SEQUENCE [LARGE SCALE GENOMIC DNA]</scope>
    <source>
        <strain evidence="1">12656/12</strain>
    </source>
</reference>
<organism evidence="1 2">
    <name type="scientific">Gallibacterium anatis 12656/12</name>
    <dbReference type="NCBI Taxonomy" id="1195244"/>
    <lineage>
        <taxon>Bacteria</taxon>
        <taxon>Pseudomonadati</taxon>
        <taxon>Pseudomonadota</taxon>
        <taxon>Gammaproteobacteria</taxon>
        <taxon>Pasteurellales</taxon>
        <taxon>Pasteurellaceae</taxon>
        <taxon>Gallibacterium</taxon>
    </lineage>
</organism>
<evidence type="ECO:0000313" key="1">
    <source>
        <dbReference type="EMBL" id="ERF79095.1"/>
    </source>
</evidence>
<gene>
    <name evidence="1" type="ORF">N561_03110</name>
</gene>
<dbReference type="AlphaFoldDB" id="U1I6T1"/>
<accession>U1I6T1</accession>
<dbReference type="RefSeq" id="WP_021461202.1">
    <property type="nucleotide sequence ID" value="NZ_AVOX01000009.1"/>
</dbReference>
<dbReference type="Proteomes" id="UP000016529">
    <property type="component" value="Unassembled WGS sequence"/>
</dbReference>
<comment type="caution">
    <text evidence="1">The sequence shown here is derived from an EMBL/GenBank/DDBJ whole genome shotgun (WGS) entry which is preliminary data.</text>
</comment>